<feature type="region of interest" description="Disordered" evidence="1">
    <location>
        <begin position="82"/>
        <end position="103"/>
    </location>
</feature>
<keyword evidence="5" id="KW-1185">Reference proteome</keyword>
<evidence type="ECO:0000313" key="5">
    <source>
        <dbReference type="Proteomes" id="UP000019486"/>
    </source>
</evidence>
<dbReference type="InterPro" id="IPR025263">
    <property type="entry name" value="YhdP_central"/>
</dbReference>
<dbReference type="STRING" id="1385369.N825_16740"/>
<feature type="compositionally biased region" description="Gly residues" evidence="1">
    <location>
        <begin position="89"/>
        <end position="98"/>
    </location>
</feature>
<feature type="transmembrane region" description="Helical" evidence="2">
    <location>
        <begin position="21"/>
        <end position="43"/>
    </location>
</feature>
<dbReference type="PATRIC" id="fig|1385369.3.peg.5323"/>
<dbReference type="OrthoDB" id="7161641at2"/>
<name>W9GV88_9PROT</name>
<dbReference type="Proteomes" id="UP000019486">
    <property type="component" value="Unassembled WGS sequence"/>
</dbReference>
<dbReference type="EMBL" id="AVFL01000024">
    <property type="protein sequence ID" value="EWY37699.1"/>
    <property type="molecule type" value="Genomic_DNA"/>
</dbReference>
<gene>
    <name evidence="4" type="ORF">N825_16740</name>
</gene>
<feature type="region of interest" description="Disordered" evidence="1">
    <location>
        <begin position="796"/>
        <end position="823"/>
    </location>
</feature>
<accession>W9GV88</accession>
<proteinExistence type="predicted"/>
<feature type="domain" description="YhdP central" evidence="3">
    <location>
        <begin position="329"/>
        <end position="809"/>
    </location>
</feature>
<evidence type="ECO:0000259" key="3">
    <source>
        <dbReference type="Pfam" id="PF13116"/>
    </source>
</evidence>
<dbReference type="AlphaFoldDB" id="W9GV88"/>
<keyword evidence="2" id="KW-0812">Transmembrane</keyword>
<evidence type="ECO:0000256" key="1">
    <source>
        <dbReference type="SAM" id="MobiDB-lite"/>
    </source>
</evidence>
<protein>
    <recommendedName>
        <fullName evidence="3">YhdP central domain-containing protein</fullName>
    </recommendedName>
</protein>
<comment type="caution">
    <text evidence="4">The sequence shown here is derived from an EMBL/GenBank/DDBJ whole genome shotgun (WGS) entry which is preliminary data.</text>
</comment>
<evidence type="ECO:0000256" key="2">
    <source>
        <dbReference type="SAM" id="Phobius"/>
    </source>
</evidence>
<dbReference type="Pfam" id="PF13116">
    <property type="entry name" value="YhdP"/>
    <property type="match status" value="1"/>
</dbReference>
<keyword evidence="2" id="KW-1133">Transmembrane helix</keyword>
<organism evidence="4 5">
    <name type="scientific">Skermanella stibiiresistens SB22</name>
    <dbReference type="NCBI Taxonomy" id="1385369"/>
    <lineage>
        <taxon>Bacteria</taxon>
        <taxon>Pseudomonadati</taxon>
        <taxon>Pseudomonadota</taxon>
        <taxon>Alphaproteobacteria</taxon>
        <taxon>Rhodospirillales</taxon>
        <taxon>Azospirillaceae</taxon>
        <taxon>Skermanella</taxon>
    </lineage>
</organism>
<sequence length="1100" mass="116567">MVRRANRSGTVIRKAGRLTGLVVIEAISAVLIGLTVLAALFLWRLSQGPIEIDFLTPMIEQTLNDAKMGVRVEIDDTVLNWGGTEAEGDGGPDGGGANERGAEAGEEGRVFDFHAFEIRARDARVYGPTGALIAAVPALGISFDMRELVRGHVQPTMLTVIQPNLQFQRGEDGEVDVDIRAGDLAVEHGEIDIAEEVLKALQLPPGSQPGPLSRLREVRIAGARLTLDDRLLGQVWQAPRADVTLRRDAAGLRGGARLDLEIGNRIARLDTRLRFRSSDGVTEVTGGFRNMAPADLANRAPGLESLAALGMVLDGTAELRLDRNFIPMEARVDVSGGDGTLTLPEFYAEPLKLNHARLRASFDSLKRRVVIDQFTADLGGPAVTLTATAVDLGDRRLDLTGTVGATGVPIDDLDRLWPRGLAGNPRGWITEHLSVGVAERAIATGNAVIDLDDLERSVLKALDSEIHVKDVQVRYFKELPPVTGMAGVVRISPTTLTVDGDGGKLRDMAVGASKIVITGLDQKDQSIDIATPLSGPLRTALEVLNFKPLGFPDKLGLKPSAVGGSASAQLTFKFPLFNRLTIDDVVFGAKGKLSDVSISGLLPRLPVTKADADLTLDPAKLTITGKARVNGIPAEISWMESLSSKADILTRITARGEVGEADRERLGFPTQPYLTGPVGLDAVYTVVKPGQGRLAANLDLRDAAMSVEPLAWIKRPGTPGSAKGTLELAKGDAVRLSDIALDTAGLKATGAVELTPEGSVRGATVTNLSLGQTRLSGNATPMPSGGWKLNLMGPSLDAQPLHENKKGPGAGSGVGGAKEETDQTPLEVTAVLERVILGEGRVLRGVSANLQRDRREWTAAQVNARVGASGSHVSLQYAPEGAGRRLVLETGDAGALLQALDLFDNIRGGRLTIVGRTDPAKPDSPLAGRIEMSDYTMVNAPVLARLLNAVSPGGFAELVGGQGLGFAKLTGEFSWQERLKRVRFANVRTSGSALGLTMEGLMDIGAERVELQGTIVPVYGLNRLLGAIPLLGDLLTGGEGQGIFAATYQIEGPLNDPAVRVNPLAVLAPGFLRNLFFLDHDAATGETGKSPWVYEYPESD</sequence>
<reference evidence="4 5" key="1">
    <citation type="submission" date="2013-08" db="EMBL/GenBank/DDBJ databases">
        <title>The genome sequence of Skermanella stibiiresistens.</title>
        <authorList>
            <person name="Zhu W."/>
            <person name="Wang G."/>
        </authorList>
    </citation>
    <scope>NUCLEOTIDE SEQUENCE [LARGE SCALE GENOMIC DNA]</scope>
    <source>
        <strain evidence="4 5">SB22</strain>
    </source>
</reference>
<keyword evidence="2" id="KW-0472">Membrane</keyword>
<evidence type="ECO:0000313" key="4">
    <source>
        <dbReference type="EMBL" id="EWY37699.1"/>
    </source>
</evidence>